<dbReference type="PROSITE" id="PS51186">
    <property type="entry name" value="GNAT"/>
    <property type="match status" value="1"/>
</dbReference>
<name>A0A176VME5_MARPO</name>
<dbReference type="PANTHER" id="PTHR47370:SF10">
    <property type="entry name" value="N-ACETYLTRANSFERASE HLS1-RELATED"/>
    <property type="match status" value="1"/>
</dbReference>
<dbReference type="SUPFAM" id="SSF55729">
    <property type="entry name" value="Acyl-CoA N-acyltransferases (Nat)"/>
    <property type="match status" value="1"/>
</dbReference>
<dbReference type="InterPro" id="IPR000182">
    <property type="entry name" value="GNAT_dom"/>
</dbReference>
<dbReference type="EMBL" id="AP019870">
    <property type="protein sequence ID" value="BBN12191.1"/>
    <property type="molecule type" value="Genomic_DNA"/>
</dbReference>
<reference evidence="5" key="3">
    <citation type="journal article" date="2020" name="Curr. Biol.">
        <title>Chromatin organization in early land plants reveals an ancestral association between H3K27me3, transposons, and constitutive heterochromatin.</title>
        <authorList>
            <person name="Montgomery S.A."/>
            <person name="Tanizawa Y."/>
            <person name="Galik B."/>
            <person name="Wang N."/>
            <person name="Ito T."/>
            <person name="Mochizuki T."/>
            <person name="Akimcheva S."/>
            <person name="Bowman J.L."/>
            <person name="Cognat V."/>
            <person name="Marechal-Drouard L."/>
            <person name="Ekker H."/>
            <person name="Hong S.F."/>
            <person name="Kohchi T."/>
            <person name="Lin S.S."/>
            <person name="Liu L.D."/>
            <person name="Nakamura Y."/>
            <person name="Valeeva L.R."/>
            <person name="Shakirov E.V."/>
            <person name="Shippen D.E."/>
            <person name="Wei W.L."/>
            <person name="Yagura M."/>
            <person name="Yamaoka S."/>
            <person name="Yamato K.T."/>
            <person name="Liu C."/>
            <person name="Berger F."/>
        </authorList>
    </citation>
    <scope>NUCLEOTIDE SEQUENCE [LARGE SCALE GENOMIC DNA]</scope>
    <source>
        <strain evidence="5">Tak-1</strain>
    </source>
</reference>
<evidence type="ECO:0000313" key="3">
    <source>
        <dbReference type="EMBL" id="OAE22040.1"/>
    </source>
</evidence>
<dbReference type="CDD" id="cd04301">
    <property type="entry name" value="NAT_SF"/>
    <property type="match status" value="1"/>
</dbReference>
<dbReference type="Pfam" id="PF00583">
    <property type="entry name" value="Acetyltransf_1"/>
    <property type="match status" value="1"/>
</dbReference>
<dbReference type="Proteomes" id="UP001162541">
    <property type="component" value="Chromosome 5"/>
</dbReference>
<evidence type="ECO:0000259" key="1">
    <source>
        <dbReference type="PROSITE" id="PS51186"/>
    </source>
</evidence>
<dbReference type="Gene3D" id="3.40.630.30">
    <property type="match status" value="1"/>
</dbReference>
<proteinExistence type="predicted"/>
<evidence type="ECO:0000313" key="4">
    <source>
        <dbReference type="Proteomes" id="UP000077202"/>
    </source>
</evidence>
<organism evidence="3 4">
    <name type="scientific">Marchantia polymorpha subsp. ruderalis</name>
    <dbReference type="NCBI Taxonomy" id="1480154"/>
    <lineage>
        <taxon>Eukaryota</taxon>
        <taxon>Viridiplantae</taxon>
        <taxon>Streptophyta</taxon>
        <taxon>Embryophyta</taxon>
        <taxon>Marchantiophyta</taxon>
        <taxon>Marchantiopsida</taxon>
        <taxon>Marchantiidae</taxon>
        <taxon>Marchantiales</taxon>
        <taxon>Marchantiaceae</taxon>
        <taxon>Marchantia</taxon>
    </lineage>
</organism>
<dbReference type="AlphaFoldDB" id="A0A176VME5"/>
<protein>
    <recommendedName>
        <fullName evidence="1">N-acetyltransferase domain-containing protein</fullName>
    </recommendedName>
</protein>
<dbReference type="PANTHER" id="PTHR47370">
    <property type="entry name" value="ACYL-COA N-ACYLTRANSFERASES (NAT) SUPERFAMILY PROTEIN"/>
    <property type="match status" value="1"/>
</dbReference>
<dbReference type="Proteomes" id="UP000077202">
    <property type="component" value="Unassembled WGS sequence"/>
</dbReference>
<dbReference type="InterPro" id="IPR052810">
    <property type="entry name" value="Plant_NAT"/>
</dbReference>
<feature type="domain" description="N-acetyltransferase" evidence="1">
    <location>
        <begin position="14"/>
        <end position="215"/>
    </location>
</feature>
<evidence type="ECO:0000313" key="2">
    <source>
        <dbReference type="EMBL" id="BBN12191.1"/>
    </source>
</evidence>
<accession>A0A176VME5</accession>
<dbReference type="EMBL" id="LVLJ01003285">
    <property type="protein sequence ID" value="OAE22040.1"/>
    <property type="molecule type" value="Genomic_DNA"/>
</dbReference>
<reference evidence="2" key="2">
    <citation type="journal article" date="2019" name="Curr. Biol.">
        <title>Chromatin organization in early land plants reveals an ancestral association between H3K27me3, transposons, and constitutive heterochromatin.</title>
        <authorList>
            <person name="Montgomery S.A."/>
            <person name="Tanizawa Y."/>
            <person name="Galik B."/>
            <person name="Wang N."/>
            <person name="Ito T."/>
            <person name="Mochizuki T."/>
            <person name="Akimcheva S."/>
            <person name="Bowman J."/>
            <person name="Cognat V."/>
            <person name="Drouard L."/>
            <person name="Ekker H."/>
            <person name="Houng S."/>
            <person name="Kohchi T."/>
            <person name="Lin S."/>
            <person name="Liu L.D."/>
            <person name="Nakamura Y."/>
            <person name="Valeeva L.R."/>
            <person name="Shakirov E.V."/>
            <person name="Shippen D.E."/>
            <person name="Wei W."/>
            <person name="Yagura M."/>
            <person name="Yamaoka S."/>
            <person name="Yamato K.T."/>
            <person name="Liu C."/>
            <person name="Berger F."/>
        </authorList>
    </citation>
    <scope>NUCLEOTIDE SEQUENCE [LARGE SCALE GENOMIC DNA]</scope>
    <source>
        <strain evidence="2">Tak-1</strain>
    </source>
</reference>
<sequence>MGTVVPTRQVTGEVLVRNFDKTTDVEKVLALEQTCEAGDNANDMTLLQDLLGDPLSRVRHYPSYSMMVAEVDQEIVGVVRAGIKTVVCGKSGAKSVQSGSRSRTHLQDVPIYAKAAYLLGLRVSPAHRRMGIGLKLAMKMEEWCKEQGVEYMYFATTKDNAPSLNLFTDRLQYTPFRYPALLGHPIWHHSVRLPSHIEVTKLSVEAAVAMYRSVMNTEEFFPEDIDKILNHKLCAGTWVATLREDRHSGLCCGGSCRVSENMGTIESSFARSDDGRPMPKSWAVLSLWKCNEIFSFQVKGVPLYKRTGALISRCLDKALPWCNIPSFPNVFNPFGLQFLFGLHAEGPKGPELFRSLCRHAHNVSRKDGCQVLLTEVGATDPLRQSIPHWEKFSFADDVWCVKNLVKLADNGGDSDRSRKVGAELDRSSFDWCRVQCPPASTMFVDPRDV</sequence>
<evidence type="ECO:0000313" key="5">
    <source>
        <dbReference type="Proteomes" id="UP001162541"/>
    </source>
</evidence>
<reference evidence="3 4" key="1">
    <citation type="submission" date="2016-03" db="EMBL/GenBank/DDBJ databases">
        <title>Mechanisms controlling the formation of the plant cell surface in tip-growing cells are functionally conserved among land plants.</title>
        <authorList>
            <person name="Honkanen S."/>
            <person name="Jones V.A."/>
            <person name="Morieri G."/>
            <person name="Champion C."/>
            <person name="Hetherington A.J."/>
            <person name="Kelly S."/>
            <person name="Saint-Marcoux D."/>
            <person name="Proust H."/>
            <person name="Prescott H."/>
            <person name="Dolan L."/>
        </authorList>
    </citation>
    <scope>NUCLEOTIDE SEQUENCE [LARGE SCALE GENOMIC DNA]</scope>
    <source>
        <strain evidence="4">cv. Tak-1 and cv. Tak-2</strain>
        <tissue evidence="3">Whole gametophyte</tissue>
    </source>
</reference>
<keyword evidence="4" id="KW-1185">Reference proteome</keyword>
<gene>
    <name evidence="3" type="ORF">AXG93_3719s1190</name>
    <name evidence="2" type="ORF">Mp_5g18090</name>
</gene>
<dbReference type="InterPro" id="IPR016181">
    <property type="entry name" value="Acyl_CoA_acyltransferase"/>
</dbReference>
<dbReference type="GO" id="GO:0016747">
    <property type="term" value="F:acyltransferase activity, transferring groups other than amino-acyl groups"/>
    <property type="evidence" value="ECO:0007669"/>
    <property type="project" value="InterPro"/>
</dbReference>